<feature type="binding site" evidence="7">
    <location>
        <position position="73"/>
    </location>
    <ligand>
        <name>ATP</name>
        <dbReference type="ChEBI" id="CHEBI:30616"/>
    </ligand>
</feature>
<dbReference type="SUPFAM" id="SSF56112">
    <property type="entry name" value="Protein kinase-like (PK-like)"/>
    <property type="match status" value="1"/>
</dbReference>
<evidence type="ECO:0000256" key="3">
    <source>
        <dbReference type="ARBA" id="ARBA00022679"/>
    </source>
</evidence>
<dbReference type="CDD" id="cd14014">
    <property type="entry name" value="STKc_PknB_like"/>
    <property type="match status" value="1"/>
</dbReference>
<evidence type="ECO:0000256" key="1">
    <source>
        <dbReference type="ARBA" id="ARBA00010886"/>
    </source>
</evidence>
<dbReference type="Gene3D" id="1.10.510.10">
    <property type="entry name" value="Transferase(Phosphotransferase) domain 1"/>
    <property type="match status" value="1"/>
</dbReference>
<dbReference type="GO" id="GO:0005524">
    <property type="term" value="F:ATP binding"/>
    <property type="evidence" value="ECO:0007669"/>
    <property type="project" value="UniProtKB-UniRule"/>
</dbReference>
<dbReference type="Proteomes" id="UP000239187">
    <property type="component" value="Chromosome"/>
</dbReference>
<keyword evidence="3" id="KW-0808">Transferase</keyword>
<accession>A0A2L0UCP6</accession>
<evidence type="ECO:0000256" key="2">
    <source>
        <dbReference type="ARBA" id="ARBA00012513"/>
    </source>
</evidence>
<sequence>MSDPTASARPADHASTPATLHEVRADARSTPPDAEEAPRPVVAGFRVGRLLGRGGTSAVWLVTDDDGRSFALKVAVAPRTATPTQAFPTSALVAGRRGRRAAGPPDGGSPPRAGGQRSSDGADGPYGLSGPHGPSDRTADDISRELLTLQRFRHDHLLRVLRIVGTDAGPGLLMDLAPGGSLLNLVTSRGPLPIAEVVTALVPIAQVLAHLHGAGALHGDVSPGNILFTQEGKPLLGDFGTARLLGADPVPGAGTPGFIDPLRDGSFDTGADVFALAAVSWFALTGRVPGPAEHRPPLALIIPDVPPQLMELIEDGLDPSRARRPTADSFARVLLSSTEPGPVDLVPAVHPSVLPHLLTRRTGTAPSGLTRRWKRVAGGRGRDRDRKDGRPRPRGATAGRRTPGVPAVGRGGVRPGPGRIRTLLAIVSGVAALVLLLGGIALTLGGPDAPGGDRPGAATSGISIVPAPESATGEGSVVDGGRSGGAAQEETRQEETRQEGGGQERAGDERAGQDDAAQGGAGQEQAAPRPPSPQAPAGVTLDADPVTALVGLAALRAEAFATADPSLLATVDVQGSPAMSADQEAVTALAASGRSLRDLSITIRDPAALGGEEQAAMTAVAGLPASAPPAGTEVSLVRATAAVSSYTEAAGPAGHSADAPRPLMAAGLQDLIFVLWDSGGGWRIHSVVSPG</sequence>
<dbReference type="GO" id="GO:0004674">
    <property type="term" value="F:protein serine/threonine kinase activity"/>
    <property type="evidence" value="ECO:0007669"/>
    <property type="project" value="UniProtKB-EC"/>
</dbReference>
<organism evidence="10 11">
    <name type="scientific">Arthrobacter agilis</name>
    <dbReference type="NCBI Taxonomy" id="37921"/>
    <lineage>
        <taxon>Bacteria</taxon>
        <taxon>Bacillati</taxon>
        <taxon>Actinomycetota</taxon>
        <taxon>Actinomycetes</taxon>
        <taxon>Micrococcales</taxon>
        <taxon>Micrococcaceae</taxon>
        <taxon>Arthrobacter</taxon>
    </lineage>
</organism>
<dbReference type="RefSeq" id="WP_208740940.1">
    <property type="nucleotide sequence ID" value="NZ_CP024915.1"/>
</dbReference>
<feature type="compositionally biased region" description="Basic and acidic residues" evidence="8">
    <location>
        <begin position="489"/>
        <end position="498"/>
    </location>
</feature>
<evidence type="ECO:0000256" key="4">
    <source>
        <dbReference type="ARBA" id="ARBA00022741"/>
    </source>
</evidence>
<keyword evidence="4 7" id="KW-0547">Nucleotide-binding</keyword>
<dbReference type="EMBL" id="CP024915">
    <property type="protein sequence ID" value="AUZ87021.1"/>
    <property type="molecule type" value="Genomic_DNA"/>
</dbReference>
<gene>
    <name evidence="10" type="ORF">CVO76_04775</name>
</gene>
<feature type="compositionally biased region" description="Basic and acidic residues" evidence="8">
    <location>
        <begin position="380"/>
        <end position="391"/>
    </location>
</feature>
<feature type="region of interest" description="Disordered" evidence="8">
    <location>
        <begin position="452"/>
        <end position="540"/>
    </location>
</feature>
<dbReference type="PROSITE" id="PS50011">
    <property type="entry name" value="PROTEIN_KINASE_DOM"/>
    <property type="match status" value="1"/>
</dbReference>
<evidence type="ECO:0000256" key="5">
    <source>
        <dbReference type="ARBA" id="ARBA00022777"/>
    </source>
</evidence>
<comment type="similarity">
    <text evidence="1">Belongs to the protein kinase superfamily. NEK Ser/Thr protein kinase family. NIMA subfamily.</text>
</comment>
<dbReference type="Pfam" id="PF00069">
    <property type="entry name" value="Pkinase"/>
    <property type="match status" value="1"/>
</dbReference>
<dbReference type="EC" id="2.7.11.1" evidence="2"/>
<name>A0A2L0UCP6_9MICC</name>
<evidence type="ECO:0000256" key="7">
    <source>
        <dbReference type="PROSITE-ProRule" id="PRU10141"/>
    </source>
</evidence>
<keyword evidence="5" id="KW-0418">Kinase</keyword>
<feature type="region of interest" description="Disordered" evidence="8">
    <location>
        <begin position="86"/>
        <end position="139"/>
    </location>
</feature>
<dbReference type="PANTHER" id="PTHR43671">
    <property type="entry name" value="SERINE/THREONINE-PROTEIN KINASE NEK"/>
    <property type="match status" value="1"/>
</dbReference>
<feature type="compositionally biased region" description="Low complexity" evidence="8">
    <location>
        <begin position="514"/>
        <end position="527"/>
    </location>
</feature>
<keyword evidence="6 7" id="KW-0067">ATP-binding</keyword>
<dbReference type="InterPro" id="IPR050660">
    <property type="entry name" value="NEK_Ser/Thr_kinase"/>
</dbReference>
<dbReference type="PROSITE" id="PS00107">
    <property type="entry name" value="PROTEIN_KINASE_ATP"/>
    <property type="match status" value="1"/>
</dbReference>
<protein>
    <recommendedName>
        <fullName evidence="2">non-specific serine/threonine protein kinase</fullName>
        <ecNumber evidence="2">2.7.11.1</ecNumber>
    </recommendedName>
</protein>
<dbReference type="AlphaFoldDB" id="A0A2L0UCP6"/>
<reference evidence="10 11" key="1">
    <citation type="submission" date="2017-11" db="EMBL/GenBank/DDBJ databases">
        <title>Draft genome of Arthrobacter agilis strain UMCV2, a plant growth-promoting rhizobacterium and biocontrol capacity of phytopathogenic fungi.</title>
        <authorList>
            <person name="Martinez-Camara R."/>
            <person name="Santoyo G."/>
            <person name="Moreno-Hagelsieb G."/>
            <person name="Valencia-Cantero E."/>
        </authorList>
    </citation>
    <scope>NUCLEOTIDE SEQUENCE [LARGE SCALE GENOMIC DNA]</scope>
    <source>
        <strain evidence="10 11">UMCV2</strain>
    </source>
</reference>
<dbReference type="PANTHER" id="PTHR43671:SF13">
    <property type="entry name" value="SERINE_THREONINE-PROTEIN KINASE NEK2"/>
    <property type="match status" value="1"/>
</dbReference>
<feature type="compositionally biased region" description="Low complexity" evidence="8">
    <location>
        <begin position="394"/>
        <end position="408"/>
    </location>
</feature>
<feature type="domain" description="Protein kinase" evidence="9">
    <location>
        <begin position="45"/>
        <end position="353"/>
    </location>
</feature>
<feature type="region of interest" description="Disordered" evidence="8">
    <location>
        <begin position="1"/>
        <end position="41"/>
    </location>
</feature>
<feature type="compositionally biased region" description="Low complexity" evidence="8">
    <location>
        <begin position="101"/>
        <end position="115"/>
    </location>
</feature>
<evidence type="ECO:0000256" key="8">
    <source>
        <dbReference type="SAM" id="MobiDB-lite"/>
    </source>
</evidence>
<dbReference type="InterPro" id="IPR011009">
    <property type="entry name" value="Kinase-like_dom_sf"/>
</dbReference>
<dbReference type="InterPro" id="IPR017441">
    <property type="entry name" value="Protein_kinase_ATP_BS"/>
</dbReference>
<proteinExistence type="inferred from homology"/>
<feature type="region of interest" description="Disordered" evidence="8">
    <location>
        <begin position="357"/>
        <end position="416"/>
    </location>
</feature>
<evidence type="ECO:0000259" key="9">
    <source>
        <dbReference type="PROSITE" id="PS50011"/>
    </source>
</evidence>
<evidence type="ECO:0000256" key="6">
    <source>
        <dbReference type="ARBA" id="ARBA00022840"/>
    </source>
</evidence>
<evidence type="ECO:0000313" key="11">
    <source>
        <dbReference type="Proteomes" id="UP000239187"/>
    </source>
</evidence>
<evidence type="ECO:0000313" key="10">
    <source>
        <dbReference type="EMBL" id="AUZ87021.1"/>
    </source>
</evidence>
<dbReference type="InterPro" id="IPR000719">
    <property type="entry name" value="Prot_kinase_dom"/>
</dbReference>